<accession>A0A656YVD1</accession>
<keyword evidence="2" id="KW-1185">Reference proteome</keyword>
<gene>
    <name evidence="1" type="ORF">AKJ39_04540</name>
</gene>
<evidence type="ECO:0000313" key="2">
    <source>
        <dbReference type="Proteomes" id="UP000070257"/>
    </source>
</evidence>
<dbReference type="AlphaFoldDB" id="A0A656YVD1"/>
<organism evidence="1 2">
    <name type="scientific">candidate division MSBL1 archaeon SCGC-AAA259J03</name>
    <dbReference type="NCBI Taxonomy" id="1698269"/>
    <lineage>
        <taxon>Archaea</taxon>
        <taxon>Methanobacteriati</taxon>
        <taxon>Methanobacteriota</taxon>
        <taxon>candidate division MSBL1</taxon>
    </lineage>
</organism>
<protein>
    <submittedName>
        <fullName evidence="1">Uncharacterized protein</fullName>
    </submittedName>
</protein>
<dbReference type="Proteomes" id="UP000070257">
    <property type="component" value="Unassembled WGS sequence"/>
</dbReference>
<proteinExistence type="predicted"/>
<name>A0A656YVD1_9EURY</name>
<sequence length="69" mass="7573">MNRKENTTVRDLTERAQASNIVGDMSISIGGPYPSCPECEEGNFVPVLITEEGEDTGIDWECTNCGHRV</sequence>
<dbReference type="EMBL" id="LHXT01000100">
    <property type="protein sequence ID" value="KXA96490.1"/>
    <property type="molecule type" value="Genomic_DNA"/>
</dbReference>
<evidence type="ECO:0000313" key="1">
    <source>
        <dbReference type="EMBL" id="KXA96490.1"/>
    </source>
</evidence>
<reference evidence="1 2" key="1">
    <citation type="journal article" date="2016" name="Sci. Rep.">
        <title>Metabolic traits of an uncultured archaeal lineage -MSBL1- from brine pools of the Red Sea.</title>
        <authorList>
            <person name="Mwirichia R."/>
            <person name="Alam I."/>
            <person name="Rashid M."/>
            <person name="Vinu M."/>
            <person name="Ba-Alawi W."/>
            <person name="Anthony Kamau A."/>
            <person name="Kamanda Ngugi D."/>
            <person name="Goker M."/>
            <person name="Klenk H.P."/>
            <person name="Bajic V."/>
            <person name="Stingl U."/>
        </authorList>
    </citation>
    <scope>NUCLEOTIDE SEQUENCE [LARGE SCALE GENOMIC DNA]</scope>
    <source>
        <strain evidence="1">SCGC-AAA259J03</strain>
    </source>
</reference>
<comment type="caution">
    <text evidence="1">The sequence shown here is derived from an EMBL/GenBank/DDBJ whole genome shotgun (WGS) entry which is preliminary data.</text>
</comment>